<organism evidence="2">
    <name type="scientific">Picea glauca</name>
    <name type="common">White spruce</name>
    <name type="synonym">Pinus glauca</name>
    <dbReference type="NCBI Taxonomy" id="3330"/>
    <lineage>
        <taxon>Eukaryota</taxon>
        <taxon>Viridiplantae</taxon>
        <taxon>Streptophyta</taxon>
        <taxon>Embryophyta</taxon>
        <taxon>Tracheophyta</taxon>
        <taxon>Spermatophyta</taxon>
        <taxon>Pinopsida</taxon>
        <taxon>Pinidae</taxon>
        <taxon>Conifers I</taxon>
        <taxon>Pinales</taxon>
        <taxon>Pinaceae</taxon>
        <taxon>Picea</taxon>
    </lineage>
</organism>
<keyword evidence="1" id="KW-1133">Transmembrane helix</keyword>
<feature type="transmembrane region" description="Helical" evidence="1">
    <location>
        <begin position="20"/>
        <end position="43"/>
    </location>
</feature>
<name>A0A101M201_PICGL</name>
<keyword evidence="2" id="KW-0496">Mitochondrion</keyword>
<accession>A0A101M201</accession>
<evidence type="ECO:0000313" key="2">
    <source>
        <dbReference type="EMBL" id="KUM49499.1"/>
    </source>
</evidence>
<dbReference type="AlphaFoldDB" id="A0A101M201"/>
<sequence length="114" mass="12579">MLSFHDLKKEGQGLSSHLTLLVGLTAYVRMLSPIIPVHLRVLFRTRPRWPSISKHDRGGYDGLCVPDLPLGLLPLLSSLVKPLLLTLYRIGSDAFLASFAFTTSALLRLVIGLD</sequence>
<proteinExistence type="predicted"/>
<keyword evidence="1" id="KW-0472">Membrane</keyword>
<protein>
    <submittedName>
        <fullName evidence="2">Uncharacterized protein</fullName>
    </submittedName>
</protein>
<geneLocation type="mitochondrion" evidence="2"/>
<gene>
    <name evidence="2" type="ORF">ABT39_MTgene2723</name>
</gene>
<dbReference type="EMBL" id="LKAM01000002">
    <property type="protein sequence ID" value="KUM49499.1"/>
    <property type="molecule type" value="Genomic_DNA"/>
</dbReference>
<evidence type="ECO:0000256" key="1">
    <source>
        <dbReference type="SAM" id="Phobius"/>
    </source>
</evidence>
<keyword evidence="1" id="KW-0812">Transmembrane</keyword>
<reference evidence="2" key="1">
    <citation type="journal article" date="2015" name="Genome Biol. Evol.">
        <title>Organellar Genomes of White Spruce (Picea glauca): Assembly and Annotation.</title>
        <authorList>
            <person name="Jackman S.D."/>
            <person name="Warren R.L."/>
            <person name="Gibb E.A."/>
            <person name="Vandervalk B.P."/>
            <person name="Mohamadi H."/>
            <person name="Chu J."/>
            <person name="Raymond A."/>
            <person name="Pleasance S."/>
            <person name="Coope R."/>
            <person name="Wildung M.R."/>
            <person name="Ritland C.E."/>
            <person name="Bousquet J."/>
            <person name="Jones S.J."/>
            <person name="Bohlmann J."/>
            <person name="Birol I."/>
        </authorList>
    </citation>
    <scope>NUCLEOTIDE SEQUENCE [LARGE SCALE GENOMIC DNA]</scope>
    <source>
        <tissue evidence="2">Flushing bud</tissue>
    </source>
</reference>
<comment type="caution">
    <text evidence="2">The sequence shown here is derived from an EMBL/GenBank/DDBJ whole genome shotgun (WGS) entry which is preliminary data.</text>
</comment>